<proteinExistence type="predicted"/>
<name>A0AAJ0F6P5_9PEZI</name>
<dbReference type="EMBL" id="MU839847">
    <property type="protein sequence ID" value="KAK1750360.1"/>
    <property type="molecule type" value="Genomic_DNA"/>
</dbReference>
<gene>
    <name evidence="1" type="ORF">QBC47DRAFT_418135</name>
</gene>
<evidence type="ECO:0000313" key="2">
    <source>
        <dbReference type="Proteomes" id="UP001239445"/>
    </source>
</evidence>
<protein>
    <submittedName>
        <fullName evidence="1">Uncharacterized protein</fullName>
    </submittedName>
</protein>
<reference evidence="1" key="1">
    <citation type="submission" date="2023-06" db="EMBL/GenBank/DDBJ databases">
        <title>Genome-scale phylogeny and comparative genomics of the fungal order Sordariales.</title>
        <authorList>
            <consortium name="Lawrence Berkeley National Laboratory"/>
            <person name="Hensen N."/>
            <person name="Bonometti L."/>
            <person name="Westerberg I."/>
            <person name="Brannstrom I.O."/>
            <person name="Guillou S."/>
            <person name="Cros-Aarteil S."/>
            <person name="Calhoun S."/>
            <person name="Haridas S."/>
            <person name="Kuo A."/>
            <person name="Mondo S."/>
            <person name="Pangilinan J."/>
            <person name="Riley R."/>
            <person name="Labutti K."/>
            <person name="Andreopoulos B."/>
            <person name="Lipzen A."/>
            <person name="Chen C."/>
            <person name="Yanf M."/>
            <person name="Daum C."/>
            <person name="Ng V."/>
            <person name="Clum A."/>
            <person name="Steindorff A."/>
            <person name="Ohm R."/>
            <person name="Martin F."/>
            <person name="Silar P."/>
            <person name="Natvig D."/>
            <person name="Lalanne C."/>
            <person name="Gautier V."/>
            <person name="Ament-Velasquez S.L."/>
            <person name="Kruys A."/>
            <person name="Hutchinson M.I."/>
            <person name="Powell A.J."/>
            <person name="Barry K."/>
            <person name="Miller A.N."/>
            <person name="Grigoriev I.V."/>
            <person name="Debuchy R."/>
            <person name="Gladieux P."/>
            <person name="Thoren M.H."/>
            <person name="Johannesson H."/>
        </authorList>
    </citation>
    <scope>NUCLEOTIDE SEQUENCE</scope>
    <source>
        <strain evidence="1">PSN4</strain>
    </source>
</reference>
<keyword evidence="2" id="KW-1185">Reference proteome</keyword>
<organism evidence="1 2">
    <name type="scientific">Echria macrotheca</name>
    <dbReference type="NCBI Taxonomy" id="438768"/>
    <lineage>
        <taxon>Eukaryota</taxon>
        <taxon>Fungi</taxon>
        <taxon>Dikarya</taxon>
        <taxon>Ascomycota</taxon>
        <taxon>Pezizomycotina</taxon>
        <taxon>Sordariomycetes</taxon>
        <taxon>Sordariomycetidae</taxon>
        <taxon>Sordariales</taxon>
        <taxon>Schizotheciaceae</taxon>
        <taxon>Echria</taxon>
    </lineage>
</organism>
<dbReference type="AlphaFoldDB" id="A0AAJ0F6P5"/>
<sequence>MVGPPRVDRLLKTSHLDVRRFIRAPSHLARYFDKVDNNMGLKGLGHYVLAIWILVVQICPAIADLCPSPPVGPTDSYYNLPGWRLSNFLYVVYDQIASTNKTNTTSYLSVDVRGGFTNETLHCESTRLGGIGTIWADCVVTNVWLDWKTTVEYKPTVGNQLIIREQLRCPIDEEHTASTTPTAMFKGIAEFNNFVWNNPPAPNLPANGTNAEIWSQSYYAYFYVGGRYYIQEPNPVPGCFPIDTYQQAGWTLSNFSFLADCFNCNLPWTIPPRITDIPDPGFQVSFHLTNTFNGWTTDCSMFHGDAITLDNQDWNYCGGSDPDDDPEWPATWFRMDREGKMLYVNQTWVCSAGLPGRLRLEMLGQVQVPINCTAGPGNYTKGGCRVCMDGVFVGAGSFKSKMIGTWTIP</sequence>
<accession>A0AAJ0F6P5</accession>
<comment type="caution">
    <text evidence="1">The sequence shown here is derived from an EMBL/GenBank/DDBJ whole genome shotgun (WGS) entry which is preliminary data.</text>
</comment>
<evidence type="ECO:0000313" key="1">
    <source>
        <dbReference type="EMBL" id="KAK1750360.1"/>
    </source>
</evidence>
<dbReference type="Proteomes" id="UP001239445">
    <property type="component" value="Unassembled WGS sequence"/>
</dbReference>